<keyword evidence="1" id="KW-0614">Plasmid</keyword>
<evidence type="ECO:0000313" key="2">
    <source>
        <dbReference type="Proteomes" id="UP000055316"/>
    </source>
</evidence>
<geneLocation type="plasmid" evidence="2">
    <name>pKK2 DNA</name>
</geneLocation>
<evidence type="ECO:0000313" key="1">
    <source>
        <dbReference type="EMBL" id="BAR87546.1"/>
    </source>
</evidence>
<proteinExistence type="predicted"/>
<accession>A0A9W4A154</accession>
<organism evidence="1 2">
    <name type="scientific">Bacillus thuringiensis subsp. tolworthi</name>
    <dbReference type="NCBI Taxonomy" id="1442"/>
    <lineage>
        <taxon>Bacteria</taxon>
        <taxon>Bacillati</taxon>
        <taxon>Bacillota</taxon>
        <taxon>Bacilli</taxon>
        <taxon>Bacillales</taxon>
        <taxon>Bacillaceae</taxon>
        <taxon>Bacillus</taxon>
        <taxon>Bacillus cereus group</taxon>
    </lineage>
</organism>
<dbReference type="AlphaFoldDB" id="A0A9W4A154"/>
<protein>
    <submittedName>
        <fullName evidence="1">Transposase</fullName>
    </submittedName>
</protein>
<name>A0A9W4A154_BACTO</name>
<sequence>MKDKKIKPVVEGSIETLQAENVYLKRFNAVVQNKKQSPNKTKLK</sequence>
<gene>
    <name evidence="1" type="ORF">KNN_06813</name>
</gene>
<reference evidence="1 2" key="1">
    <citation type="submission" date="2015-05" db="EMBL/GenBank/DDBJ databases">
        <title>Whole genome sequence of Bacillus thuringiensis serovar tolworthi Pasteur Institute Standard strain.</title>
        <authorList>
            <person name="Kanda K."/>
            <person name="Nakashima K."/>
            <person name="Nagano Y."/>
        </authorList>
    </citation>
    <scope>NUCLEOTIDE SEQUENCE [LARGE SCALE GENOMIC DNA]</scope>
    <source>
        <strain evidence="1 2">Pasteur Institute Standard strain</strain>
        <plasmid evidence="2">pKK2 DNA</plasmid>
    </source>
</reference>
<dbReference type="EMBL" id="AP014866">
    <property type="protein sequence ID" value="BAR87546.1"/>
    <property type="molecule type" value="Genomic_DNA"/>
</dbReference>
<dbReference type="Proteomes" id="UP000055316">
    <property type="component" value="Plasmid pKK2"/>
</dbReference>